<accession>A0ACC0VTG3</accession>
<organism evidence="1 2">
    <name type="scientific">Peronosclerospora sorghi</name>
    <dbReference type="NCBI Taxonomy" id="230839"/>
    <lineage>
        <taxon>Eukaryota</taxon>
        <taxon>Sar</taxon>
        <taxon>Stramenopiles</taxon>
        <taxon>Oomycota</taxon>
        <taxon>Peronosporomycetes</taxon>
        <taxon>Peronosporales</taxon>
        <taxon>Peronosporaceae</taxon>
        <taxon>Peronosclerospora</taxon>
    </lineage>
</organism>
<keyword evidence="2" id="KW-1185">Reference proteome</keyword>
<protein>
    <submittedName>
        <fullName evidence="1">Uncharacterized protein</fullName>
    </submittedName>
</protein>
<evidence type="ECO:0000313" key="2">
    <source>
        <dbReference type="Proteomes" id="UP001163321"/>
    </source>
</evidence>
<dbReference type="EMBL" id="CM047586">
    <property type="protein sequence ID" value="KAI9909630.1"/>
    <property type="molecule type" value="Genomic_DNA"/>
</dbReference>
<gene>
    <name evidence="1" type="ORF">PsorP6_014601</name>
</gene>
<reference evidence="1 2" key="1">
    <citation type="journal article" date="2022" name="bioRxiv">
        <title>The genome of the oomycete Peronosclerospora sorghi, a cosmopolitan pathogen of maize and sorghum, is inflated with dispersed pseudogenes.</title>
        <authorList>
            <person name="Fletcher K."/>
            <person name="Martin F."/>
            <person name="Isakeit T."/>
            <person name="Cavanaugh K."/>
            <person name="Magill C."/>
            <person name="Michelmore R."/>
        </authorList>
    </citation>
    <scope>NUCLEOTIDE SEQUENCE [LARGE SCALE GENOMIC DNA]</scope>
    <source>
        <strain evidence="1">P6</strain>
    </source>
</reference>
<sequence>MPAREWLGLDEKARRPTQHVPTYLVYVRMDSVAVFKLVSIVCIWLVGLVGGLLPVVLALKPRSESSPVARLVNAFSGGVFLAGGFFHLLHAAIENPALRRWSTEDDGRYAFPYAEMFCTVGFLGLLLVEQAAQARLTTSHASTYAYVAATSEDEDAREADATETSGTYVEEMDDEGQGLTRVRVGDKKAEHEAKAASFAVALVLFLALSFHSVLEGLGIGAQTETAWSVFGAIVLHKGLAAFALGSGLVQSAMPRGHVVLHMVVFSFMSILGILLGWILAADASTEDSAAAGICVALASGTFIYVAVMEVIPQEFARHSHGEGGHRRHEYEQKARVFQKSCALVAGYAIFGLLAKWS</sequence>
<name>A0ACC0VTG3_9STRA</name>
<evidence type="ECO:0000313" key="1">
    <source>
        <dbReference type="EMBL" id="KAI9909630.1"/>
    </source>
</evidence>
<comment type="caution">
    <text evidence="1">The sequence shown here is derived from an EMBL/GenBank/DDBJ whole genome shotgun (WGS) entry which is preliminary data.</text>
</comment>
<proteinExistence type="predicted"/>
<dbReference type="Proteomes" id="UP001163321">
    <property type="component" value="Chromosome 7"/>
</dbReference>